<evidence type="ECO:0000256" key="9">
    <source>
        <dbReference type="ARBA" id="ARBA00023049"/>
    </source>
</evidence>
<sequence>MLDLGYAIAAFIVAILLLVTVHEFGHFWVARKLGVKVLRFSIGFGRPLFSWYGRSGDTEYAIAALPLGGYVKMLDEREEEVDPGERHLAFNTQPLWKRSAIVVGGPLANFLFAILVYWGILLMGESGLRPEVGSVAPGSIAEAAAFQPGDLVQGVDGRETASWSRFWYALLSASQDGEDVDVAVRTADGREVVRILPGVELKALDPGRGFLAAIGLDSVSPPIPPLIAEVVDGEPAQRAGLLPGDRVLAIDGRPIEDWSELVEAVRSHPDAPMSLRVSRDGSELELALTPAVVDVEGTRIGRIGAGPFIPEGLYDSYRVRLQYGPVEALGEAVQRVGDLSMLTLRIVGRMLVGTASVENLSSPIGIADAAGRTASVGVAPYIEFLALLSVSLGLLNLLPIPVLDGGHLLYFAIEAVRRRPLSEELQAQGQRIGIALIISLMTLAFYVDIARLLG</sequence>
<dbReference type="Gene3D" id="2.30.42.10">
    <property type="match status" value="2"/>
</dbReference>
<evidence type="ECO:0000313" key="14">
    <source>
        <dbReference type="Proteomes" id="UP000322981"/>
    </source>
</evidence>
<feature type="transmembrane region" description="Helical" evidence="11">
    <location>
        <begin position="6"/>
        <end position="29"/>
    </location>
</feature>
<dbReference type="GO" id="GO:0004222">
    <property type="term" value="F:metalloendopeptidase activity"/>
    <property type="evidence" value="ECO:0007669"/>
    <property type="project" value="InterPro"/>
</dbReference>
<dbReference type="PROSITE" id="PS50106">
    <property type="entry name" value="PDZ"/>
    <property type="match status" value="1"/>
</dbReference>
<dbReference type="EMBL" id="VWXX01000015">
    <property type="protein sequence ID" value="KAA6184803.1"/>
    <property type="molecule type" value="Genomic_DNA"/>
</dbReference>
<proteinExistence type="inferred from homology"/>
<evidence type="ECO:0000256" key="6">
    <source>
        <dbReference type="ARBA" id="ARBA00022801"/>
    </source>
</evidence>
<feature type="transmembrane region" description="Helical" evidence="11">
    <location>
        <begin position="384"/>
        <end position="411"/>
    </location>
</feature>
<comment type="similarity">
    <text evidence="3 11">Belongs to the peptidase M50B family.</text>
</comment>
<evidence type="ECO:0000256" key="10">
    <source>
        <dbReference type="ARBA" id="ARBA00023136"/>
    </source>
</evidence>
<reference evidence="13 14" key="1">
    <citation type="submission" date="2019-09" db="EMBL/GenBank/DDBJ databases">
        <title>Whole-genome sequence of the purple sulfur bacterium Thiohalocapsa marina DSM 19078.</title>
        <authorList>
            <person name="Kyndt J.A."/>
            <person name="Meyer T.E."/>
        </authorList>
    </citation>
    <scope>NUCLEOTIDE SEQUENCE [LARGE SCALE GENOMIC DNA]</scope>
    <source>
        <strain evidence="13 14">DSM 19078</strain>
    </source>
</reference>
<keyword evidence="8 11" id="KW-1133">Transmembrane helix</keyword>
<organism evidence="13 14">
    <name type="scientific">Thiohalocapsa marina</name>
    <dbReference type="NCBI Taxonomy" id="424902"/>
    <lineage>
        <taxon>Bacteria</taxon>
        <taxon>Pseudomonadati</taxon>
        <taxon>Pseudomonadota</taxon>
        <taxon>Gammaproteobacteria</taxon>
        <taxon>Chromatiales</taxon>
        <taxon>Chromatiaceae</taxon>
        <taxon>Thiohalocapsa</taxon>
    </lineage>
</organism>
<name>A0A5M8FIN6_9GAMM</name>
<comment type="cofactor">
    <cofactor evidence="1 11">
        <name>Zn(2+)</name>
        <dbReference type="ChEBI" id="CHEBI:29105"/>
    </cofactor>
</comment>
<dbReference type="PANTHER" id="PTHR42837">
    <property type="entry name" value="REGULATOR OF SIGMA-E PROTEASE RSEP"/>
    <property type="match status" value="1"/>
</dbReference>
<dbReference type="PANTHER" id="PTHR42837:SF2">
    <property type="entry name" value="MEMBRANE METALLOPROTEASE ARASP2, CHLOROPLASTIC-RELATED"/>
    <property type="match status" value="1"/>
</dbReference>
<feature type="transmembrane region" description="Helical" evidence="11">
    <location>
        <begin position="432"/>
        <end position="453"/>
    </location>
</feature>
<dbReference type="SMART" id="SM00228">
    <property type="entry name" value="PDZ"/>
    <property type="match status" value="2"/>
</dbReference>
<dbReference type="SUPFAM" id="SSF50156">
    <property type="entry name" value="PDZ domain-like"/>
    <property type="match status" value="2"/>
</dbReference>
<dbReference type="InterPro" id="IPR004387">
    <property type="entry name" value="Pept_M50_Zn"/>
</dbReference>
<comment type="subcellular location">
    <subcellularLocation>
        <location evidence="2">Membrane</location>
        <topology evidence="2">Multi-pass membrane protein</topology>
    </subcellularLocation>
</comment>
<dbReference type="NCBIfam" id="TIGR00054">
    <property type="entry name" value="RIP metalloprotease RseP"/>
    <property type="match status" value="1"/>
</dbReference>
<dbReference type="AlphaFoldDB" id="A0A5M8FIN6"/>
<dbReference type="InterPro" id="IPR008915">
    <property type="entry name" value="Peptidase_M50"/>
</dbReference>
<dbReference type="InterPro" id="IPR001478">
    <property type="entry name" value="PDZ"/>
</dbReference>
<dbReference type="Proteomes" id="UP000322981">
    <property type="component" value="Unassembled WGS sequence"/>
</dbReference>
<dbReference type="CDD" id="cd23081">
    <property type="entry name" value="cpPDZ_EcRseP-like"/>
    <property type="match status" value="1"/>
</dbReference>
<evidence type="ECO:0000256" key="7">
    <source>
        <dbReference type="ARBA" id="ARBA00022833"/>
    </source>
</evidence>
<keyword evidence="5 11" id="KW-0812">Transmembrane</keyword>
<evidence type="ECO:0000256" key="8">
    <source>
        <dbReference type="ARBA" id="ARBA00022989"/>
    </source>
</evidence>
<dbReference type="Pfam" id="PF17820">
    <property type="entry name" value="PDZ_6"/>
    <property type="match status" value="1"/>
</dbReference>
<dbReference type="InterPro" id="IPR041489">
    <property type="entry name" value="PDZ_6"/>
</dbReference>
<keyword evidence="6 11" id="KW-0378">Hydrolase</keyword>
<keyword evidence="14" id="KW-1185">Reference proteome</keyword>
<evidence type="ECO:0000256" key="5">
    <source>
        <dbReference type="ARBA" id="ARBA00022692"/>
    </source>
</evidence>
<dbReference type="GO" id="GO:0016020">
    <property type="term" value="C:membrane"/>
    <property type="evidence" value="ECO:0007669"/>
    <property type="project" value="UniProtKB-SubCell"/>
</dbReference>
<keyword evidence="10 11" id="KW-0472">Membrane</keyword>
<comment type="caution">
    <text evidence="13">The sequence shown here is derived from an EMBL/GenBank/DDBJ whole genome shotgun (WGS) entry which is preliminary data.</text>
</comment>
<dbReference type="EC" id="3.4.24.-" evidence="11"/>
<evidence type="ECO:0000256" key="1">
    <source>
        <dbReference type="ARBA" id="ARBA00001947"/>
    </source>
</evidence>
<evidence type="ECO:0000256" key="11">
    <source>
        <dbReference type="RuleBase" id="RU362031"/>
    </source>
</evidence>
<evidence type="ECO:0000259" key="12">
    <source>
        <dbReference type="PROSITE" id="PS50106"/>
    </source>
</evidence>
<evidence type="ECO:0000256" key="3">
    <source>
        <dbReference type="ARBA" id="ARBA00007931"/>
    </source>
</evidence>
<dbReference type="InterPro" id="IPR036034">
    <property type="entry name" value="PDZ_sf"/>
</dbReference>
<keyword evidence="4 13" id="KW-0645">Protease</keyword>
<dbReference type="Pfam" id="PF02163">
    <property type="entry name" value="Peptidase_M50"/>
    <property type="match status" value="1"/>
</dbReference>
<keyword evidence="9 11" id="KW-0482">Metalloprotease</keyword>
<dbReference type="CDD" id="cd06163">
    <property type="entry name" value="S2P-M50_PDZ_RseP-like"/>
    <property type="match status" value="2"/>
</dbReference>
<keyword evidence="7 11" id="KW-0862">Zinc</keyword>
<accession>A0A5M8FIN6</accession>
<evidence type="ECO:0000313" key="13">
    <source>
        <dbReference type="EMBL" id="KAA6184803.1"/>
    </source>
</evidence>
<dbReference type="RefSeq" id="WP_150093238.1">
    <property type="nucleotide sequence ID" value="NZ_JBFUOH010000037.1"/>
</dbReference>
<evidence type="ECO:0000256" key="4">
    <source>
        <dbReference type="ARBA" id="ARBA00022670"/>
    </source>
</evidence>
<dbReference type="OrthoDB" id="9782003at2"/>
<feature type="domain" description="PDZ" evidence="12">
    <location>
        <begin position="198"/>
        <end position="257"/>
    </location>
</feature>
<feature type="transmembrane region" description="Helical" evidence="11">
    <location>
        <begin position="100"/>
        <end position="120"/>
    </location>
</feature>
<keyword evidence="11" id="KW-0479">Metal-binding</keyword>
<gene>
    <name evidence="13" type="primary">rseP</name>
    <name evidence="13" type="ORF">F2Q65_10840</name>
</gene>
<protein>
    <recommendedName>
        <fullName evidence="11">Zinc metalloprotease</fullName>
        <ecNumber evidence="11">3.4.24.-</ecNumber>
    </recommendedName>
</protein>
<dbReference type="GO" id="GO:0046872">
    <property type="term" value="F:metal ion binding"/>
    <property type="evidence" value="ECO:0007669"/>
    <property type="project" value="UniProtKB-KW"/>
</dbReference>
<dbReference type="GO" id="GO:0006508">
    <property type="term" value="P:proteolysis"/>
    <property type="evidence" value="ECO:0007669"/>
    <property type="project" value="UniProtKB-KW"/>
</dbReference>
<evidence type="ECO:0000256" key="2">
    <source>
        <dbReference type="ARBA" id="ARBA00004141"/>
    </source>
</evidence>